<organism evidence="2 3">
    <name type="scientific">Candidatus Colwellbacteria bacterium RIFCSPHIGHO2_12_FULL_44_17</name>
    <dbReference type="NCBI Taxonomy" id="1797689"/>
    <lineage>
        <taxon>Bacteria</taxon>
        <taxon>Candidatus Colwelliibacteriota</taxon>
    </lineage>
</organism>
<reference evidence="2 3" key="1">
    <citation type="journal article" date="2016" name="Nat. Commun.">
        <title>Thousands of microbial genomes shed light on interconnected biogeochemical processes in an aquifer system.</title>
        <authorList>
            <person name="Anantharaman K."/>
            <person name="Brown C.T."/>
            <person name="Hug L.A."/>
            <person name="Sharon I."/>
            <person name="Castelle C.J."/>
            <person name="Probst A.J."/>
            <person name="Thomas B.C."/>
            <person name="Singh A."/>
            <person name="Wilkins M.J."/>
            <person name="Karaoz U."/>
            <person name="Brodie E.L."/>
            <person name="Williams K.H."/>
            <person name="Hubbard S.S."/>
            <person name="Banfield J.F."/>
        </authorList>
    </citation>
    <scope>NUCLEOTIDE SEQUENCE [LARGE SCALE GENOMIC DNA]</scope>
</reference>
<accession>A0A1G1Z3F1</accession>
<dbReference type="EMBL" id="MHIX01000041">
    <property type="protein sequence ID" value="OGY58546.1"/>
    <property type="molecule type" value="Genomic_DNA"/>
</dbReference>
<evidence type="ECO:0000313" key="2">
    <source>
        <dbReference type="EMBL" id="OGY58546.1"/>
    </source>
</evidence>
<name>A0A1G1Z3F1_9BACT</name>
<dbReference type="InterPro" id="IPR013783">
    <property type="entry name" value="Ig-like_fold"/>
</dbReference>
<proteinExistence type="predicted"/>
<protein>
    <recommendedName>
        <fullName evidence="4">Fibronectin type-III domain-containing protein</fullName>
    </recommendedName>
</protein>
<dbReference type="Proteomes" id="UP000178515">
    <property type="component" value="Unassembled WGS sequence"/>
</dbReference>
<evidence type="ECO:0000313" key="3">
    <source>
        <dbReference type="Proteomes" id="UP000178515"/>
    </source>
</evidence>
<evidence type="ECO:0000256" key="1">
    <source>
        <dbReference type="SAM" id="SignalP"/>
    </source>
</evidence>
<dbReference type="STRING" id="1797689.A3F24_02215"/>
<dbReference type="AlphaFoldDB" id="A0A1G1Z3F1"/>
<keyword evidence="1" id="KW-0732">Signal</keyword>
<comment type="caution">
    <text evidence="2">The sequence shown here is derived from an EMBL/GenBank/DDBJ whole genome shotgun (WGS) entry which is preliminary data.</text>
</comment>
<gene>
    <name evidence="2" type="ORF">A3F24_02215</name>
</gene>
<feature type="signal peptide" evidence="1">
    <location>
        <begin position="1"/>
        <end position="26"/>
    </location>
</feature>
<evidence type="ECO:0008006" key="4">
    <source>
        <dbReference type="Google" id="ProtNLM"/>
    </source>
</evidence>
<sequence>MLLKKFFVASLFLALSLSMGVGQALAHGVVDQSQTTASVYDFPTDDGWEGQTFTPTVSNMIGFDIEVSFGVSPVFFQIRNFGTDEILSTVSGVTLTSGINHIDLPSKIFFTPGTKHSILRIAGGPGFSFMGNPGNPYAGGAAIFEDVEESDFGIDLYFKTYYDDSDTTPPDVPTLLLPADGSVTNDSTPTFDWTDSSDPSAPVSYDLLVDNDSDFSSPVISEVGLTDSTFIPGLALSDALYYWKVLAKDAEGNTSAYTTPFSFTLDSTSPETIIDSVKDGNGADIPDGGSTLSDSATFEFSSTEIATFECDLDGAGFSSCTSPKTYNGLGLGVHTFTVRAVDAVGNVDPTPAELSWEIITPKQAIKDLQQKVKDLDLPFVTKIVLNAYLEPTKSLLCDNNQHNDIGACILLKSFVKQVQQFSKQPVKTGVTADIAASLIEGAQVIRVALGCR</sequence>
<feature type="chain" id="PRO_5009581708" description="Fibronectin type-III domain-containing protein" evidence="1">
    <location>
        <begin position="27"/>
        <end position="452"/>
    </location>
</feature>
<dbReference type="Gene3D" id="2.60.40.10">
    <property type="entry name" value="Immunoglobulins"/>
    <property type="match status" value="1"/>
</dbReference>